<gene>
    <name evidence="2" type="primary">tsaB</name>
    <name evidence="2" type="ORF">QWY31_11705</name>
</gene>
<proteinExistence type="predicted"/>
<dbReference type="PANTHER" id="PTHR11735:SF11">
    <property type="entry name" value="TRNA THREONYLCARBAMOYLADENOSINE BIOSYNTHESIS PROTEIN TSAB"/>
    <property type="match status" value="1"/>
</dbReference>
<keyword evidence="2" id="KW-0808">Transferase</keyword>
<dbReference type="Pfam" id="PF00814">
    <property type="entry name" value="TsaD"/>
    <property type="match status" value="1"/>
</dbReference>
<dbReference type="EC" id="2.3.1.234" evidence="2"/>
<dbReference type="GO" id="GO:0061711">
    <property type="term" value="F:tRNA N(6)-L-threonylcarbamoyladenine synthase activity"/>
    <property type="evidence" value="ECO:0007669"/>
    <property type="project" value="UniProtKB-EC"/>
</dbReference>
<evidence type="ECO:0000313" key="3">
    <source>
        <dbReference type="Proteomes" id="UP001168552"/>
    </source>
</evidence>
<protein>
    <submittedName>
        <fullName evidence="2">tRNA (Adenosine(37)-N6)-threonylcarbamoyltransferase complex dimerization subunit type 1 TsaB</fullName>
        <ecNumber evidence="2">2.3.1.234</ecNumber>
    </submittedName>
</protein>
<dbReference type="CDD" id="cd24032">
    <property type="entry name" value="ASKHA_NBD_TsaB"/>
    <property type="match status" value="1"/>
</dbReference>
<dbReference type="RefSeq" id="WP_320004708.1">
    <property type="nucleotide sequence ID" value="NZ_JAUHJS010000006.1"/>
</dbReference>
<dbReference type="Gene3D" id="3.30.420.40">
    <property type="match status" value="2"/>
</dbReference>
<evidence type="ECO:0000259" key="1">
    <source>
        <dbReference type="Pfam" id="PF00814"/>
    </source>
</evidence>
<keyword evidence="3" id="KW-1185">Reference proteome</keyword>
<dbReference type="InterPro" id="IPR043129">
    <property type="entry name" value="ATPase_NBD"/>
</dbReference>
<feature type="domain" description="Gcp-like" evidence="1">
    <location>
        <begin position="31"/>
        <end position="145"/>
    </location>
</feature>
<keyword evidence="2" id="KW-0012">Acyltransferase</keyword>
<dbReference type="InterPro" id="IPR022496">
    <property type="entry name" value="T6A_TsaB"/>
</dbReference>
<dbReference type="SUPFAM" id="SSF53067">
    <property type="entry name" value="Actin-like ATPase domain"/>
    <property type="match status" value="2"/>
</dbReference>
<reference evidence="2" key="1">
    <citation type="submission" date="2023-06" db="EMBL/GenBank/DDBJ databases">
        <title>Cytophagales bacterium Strain LB-30, isolated from soil.</title>
        <authorList>
            <person name="Liu B."/>
        </authorList>
    </citation>
    <scope>NUCLEOTIDE SEQUENCE</scope>
    <source>
        <strain evidence="2">LB-30</strain>
    </source>
</reference>
<dbReference type="Proteomes" id="UP001168552">
    <property type="component" value="Unassembled WGS sequence"/>
</dbReference>
<dbReference type="NCBIfam" id="TIGR03725">
    <property type="entry name" value="T6A_YeaZ"/>
    <property type="match status" value="1"/>
</dbReference>
<comment type="caution">
    <text evidence="2">The sequence shown here is derived from an EMBL/GenBank/DDBJ whole genome shotgun (WGS) entry which is preliminary data.</text>
</comment>
<dbReference type="EMBL" id="JAUHJS010000006">
    <property type="protein sequence ID" value="MDN4166172.1"/>
    <property type="molecule type" value="Genomic_DNA"/>
</dbReference>
<dbReference type="PANTHER" id="PTHR11735">
    <property type="entry name" value="TRNA N6-ADENOSINE THREONYLCARBAMOYLTRANSFERASE"/>
    <property type="match status" value="1"/>
</dbReference>
<dbReference type="InterPro" id="IPR000905">
    <property type="entry name" value="Gcp-like_dom"/>
</dbReference>
<evidence type="ECO:0000313" key="2">
    <source>
        <dbReference type="EMBL" id="MDN4166172.1"/>
    </source>
</evidence>
<accession>A0ABT8F6W8</accession>
<sequence length="229" mass="25433">MALILHIDTATKVSSVAIHHHDKVLGFSQIQEEKSHSAMLTSQIESVCAFCQTPLSSIQAVAVSGGPGSYTGLRIGVSTAKGICFANDIPMLAVSSLHTMYEYVRSQYASDANYWPMIDARRMEVYTACFDTNGQQVTDIHPLIVDSSTFDKWNDKPNILFGDGADKFVDVFQGNPSVQILKNIVPSAAFGNQILQMKFYNSDFVDTAYFEPDYIKEFRLIQPKNKSQL</sequence>
<organism evidence="2 3">
    <name type="scientific">Shiella aurantiaca</name>
    <dbReference type="NCBI Taxonomy" id="3058365"/>
    <lineage>
        <taxon>Bacteria</taxon>
        <taxon>Pseudomonadati</taxon>
        <taxon>Bacteroidota</taxon>
        <taxon>Cytophagia</taxon>
        <taxon>Cytophagales</taxon>
        <taxon>Shiellaceae</taxon>
        <taxon>Shiella</taxon>
    </lineage>
</organism>
<name>A0ABT8F6W8_9BACT</name>